<evidence type="ECO:0000313" key="2">
    <source>
        <dbReference type="Proteomes" id="UP000325315"/>
    </source>
</evidence>
<dbReference type="InterPro" id="IPR021109">
    <property type="entry name" value="Peptidase_aspartic_dom_sf"/>
</dbReference>
<reference evidence="2" key="1">
    <citation type="journal article" date="2019" name="Plant Biotechnol. J.">
        <title>Genome sequencing of the Australian wild diploid species Gossypium australe highlights disease resistance and delayed gland morphogenesis.</title>
        <authorList>
            <person name="Cai Y."/>
            <person name="Cai X."/>
            <person name="Wang Q."/>
            <person name="Wang P."/>
            <person name="Zhang Y."/>
            <person name="Cai C."/>
            <person name="Xu Y."/>
            <person name="Wang K."/>
            <person name="Zhou Z."/>
            <person name="Wang C."/>
            <person name="Geng S."/>
            <person name="Li B."/>
            <person name="Dong Q."/>
            <person name="Hou Y."/>
            <person name="Wang H."/>
            <person name="Ai P."/>
            <person name="Liu Z."/>
            <person name="Yi F."/>
            <person name="Sun M."/>
            <person name="An G."/>
            <person name="Cheng J."/>
            <person name="Zhang Y."/>
            <person name="Shi Q."/>
            <person name="Xie Y."/>
            <person name="Shi X."/>
            <person name="Chang Y."/>
            <person name="Huang F."/>
            <person name="Chen Y."/>
            <person name="Hong S."/>
            <person name="Mi L."/>
            <person name="Sun Q."/>
            <person name="Zhang L."/>
            <person name="Zhou B."/>
            <person name="Peng R."/>
            <person name="Zhang X."/>
            <person name="Liu F."/>
        </authorList>
    </citation>
    <scope>NUCLEOTIDE SEQUENCE [LARGE SCALE GENOMIC DNA]</scope>
    <source>
        <strain evidence="2">cv. PA1801</strain>
    </source>
</reference>
<evidence type="ECO:0000313" key="1">
    <source>
        <dbReference type="EMBL" id="KAA3477439.1"/>
    </source>
</evidence>
<dbReference type="PANTHER" id="PTHR33067:SF35">
    <property type="entry name" value="ASPARTIC PEPTIDASE DDI1-TYPE DOMAIN-CONTAINING PROTEIN"/>
    <property type="match status" value="1"/>
</dbReference>
<dbReference type="EMBL" id="SMMG02000004">
    <property type="protein sequence ID" value="KAA3477439.1"/>
    <property type="molecule type" value="Genomic_DNA"/>
</dbReference>
<gene>
    <name evidence="1" type="ORF">EPI10_011324</name>
</gene>
<dbReference type="PANTHER" id="PTHR33067">
    <property type="entry name" value="RNA-DIRECTED DNA POLYMERASE-RELATED"/>
    <property type="match status" value="1"/>
</dbReference>
<protein>
    <submittedName>
        <fullName evidence="1">Protein kinase 2B, chloroplastic-like</fullName>
    </submittedName>
</protein>
<organism evidence="1 2">
    <name type="scientific">Gossypium australe</name>
    <dbReference type="NCBI Taxonomy" id="47621"/>
    <lineage>
        <taxon>Eukaryota</taxon>
        <taxon>Viridiplantae</taxon>
        <taxon>Streptophyta</taxon>
        <taxon>Embryophyta</taxon>
        <taxon>Tracheophyta</taxon>
        <taxon>Spermatophyta</taxon>
        <taxon>Magnoliopsida</taxon>
        <taxon>eudicotyledons</taxon>
        <taxon>Gunneridae</taxon>
        <taxon>Pentapetalae</taxon>
        <taxon>rosids</taxon>
        <taxon>malvids</taxon>
        <taxon>Malvales</taxon>
        <taxon>Malvaceae</taxon>
        <taxon>Malvoideae</taxon>
        <taxon>Gossypium</taxon>
    </lineage>
</organism>
<dbReference type="CDD" id="cd00303">
    <property type="entry name" value="retropepsin_like"/>
    <property type="match status" value="1"/>
</dbReference>
<comment type="caution">
    <text evidence="1">The sequence shown here is derived from an EMBL/GenBank/DDBJ whole genome shotgun (WGS) entry which is preliminary data.</text>
</comment>
<dbReference type="OrthoDB" id="1306327at2759"/>
<keyword evidence="1" id="KW-0808">Transferase</keyword>
<keyword evidence="1" id="KW-0418">Kinase</keyword>
<name>A0A5B6W6B7_9ROSI</name>
<keyword evidence="2" id="KW-1185">Reference proteome</keyword>
<sequence length="208" mass="23645">MPNYVKFLKQLLQKRGSRRLVDCGAQHNSRSFTIDNALANLGASINAMPKKVFKKLGLGKPKHTRMSIKLADRTIRYPRGIIEDVLVKINKFIFLIDFFVLDMDVDSEVPLILGPPFLATSRTIINAGTGELVLHVGDKKIILQARHSVRVSRDRDDFKCSVNVSNRMAQPSLQETPRGNMMEPCFSQGDRNRTTYEERMVQIDELDE</sequence>
<dbReference type="Proteomes" id="UP000325315">
    <property type="component" value="Unassembled WGS sequence"/>
</dbReference>
<dbReference type="AlphaFoldDB" id="A0A5B6W6B7"/>
<dbReference type="Gene3D" id="2.40.70.10">
    <property type="entry name" value="Acid Proteases"/>
    <property type="match status" value="1"/>
</dbReference>
<dbReference type="GO" id="GO:0016301">
    <property type="term" value="F:kinase activity"/>
    <property type="evidence" value="ECO:0007669"/>
    <property type="project" value="UniProtKB-KW"/>
</dbReference>
<proteinExistence type="predicted"/>
<accession>A0A5B6W6B7</accession>